<dbReference type="EMBL" id="KP136799">
    <property type="protein sequence ID" value="AJG42950.1"/>
    <property type="molecule type" value="Genomic_DNA"/>
</dbReference>
<keyword evidence="4" id="KW-1185">Reference proteome</keyword>
<evidence type="ECO:0000313" key="4">
    <source>
        <dbReference type="Proteomes" id="UP000296355"/>
    </source>
</evidence>
<reference evidence="3" key="1">
    <citation type="submission" date="2014-11" db="EMBL/GenBank/DDBJ databases">
        <title>Gammaherpesviruses are widespread among seal species in Canada.</title>
        <authorList>
            <person name="Bellehumeur C."/>
            <person name="Nielsen O."/>
            <person name="Measures L."/>
            <person name="Harwood L."/>
            <person name="Boyle B."/>
            <person name="Gagnon C.A."/>
        </authorList>
    </citation>
    <scope>NUCLEOTIDE SEQUENCE [LARGE SCALE GENOMIC DNA]</scope>
    <source>
        <strain evidence="3">FMV04-1493874</strain>
    </source>
</reference>
<dbReference type="KEGG" id="vg:65099473"/>
<dbReference type="RefSeq" id="YP_010084481.1">
    <property type="nucleotide sequence ID" value="NC_055139.1"/>
</dbReference>
<dbReference type="Pfam" id="PF03043">
    <property type="entry name" value="Herpes_UL87"/>
    <property type="match status" value="1"/>
</dbReference>
<evidence type="ECO:0000313" key="3">
    <source>
        <dbReference type="EMBL" id="AJG42950.1"/>
    </source>
</evidence>
<dbReference type="InterPro" id="IPR004285">
    <property type="entry name" value="Herpes_UL87_C"/>
</dbReference>
<feature type="domain" description="Herpesvirus UL87 C-terminal" evidence="2">
    <location>
        <begin position="218"/>
        <end position="715"/>
    </location>
</feature>
<name>A0A0R5Z685_9GAMA</name>
<proteinExistence type="inferred from homology"/>
<comment type="similarity">
    <text evidence="1">Belongs to the herpesviridae UL87 family.</text>
</comment>
<protein>
    <submittedName>
        <fullName evidence="3">UL87-like protein</fullName>
    </submittedName>
</protein>
<organism evidence="3 4">
    <name type="scientific">phocid gammaherpesvirus 3</name>
    <dbReference type="NCBI Taxonomy" id="2560643"/>
    <lineage>
        <taxon>Viruses</taxon>
        <taxon>Duplodnaviria</taxon>
        <taxon>Heunggongvirae</taxon>
        <taxon>Peploviricota</taxon>
        <taxon>Herviviricetes</taxon>
        <taxon>Herpesvirales</taxon>
        <taxon>Orthoherpesviridae</taxon>
        <taxon>Gammaherpesvirinae</taxon>
        <taxon>Percavirus</taxon>
        <taxon>Percavirus phocidgamma3</taxon>
    </lineage>
</organism>
<evidence type="ECO:0000259" key="2">
    <source>
        <dbReference type="Pfam" id="PF03043"/>
    </source>
</evidence>
<dbReference type="Proteomes" id="UP000296355">
    <property type="component" value="Segment"/>
</dbReference>
<evidence type="ECO:0000256" key="1">
    <source>
        <dbReference type="ARBA" id="ARBA00007679"/>
    </source>
</evidence>
<accession>A0A0R5Z685</accession>
<dbReference type="GeneID" id="65099473"/>
<sequence>MMIPNQPFLLPVHSTTQPKKIDLKAFCTDEFAFQVDIFSCLALNRELGGALATLEALDRELRGEKIFYTCRAVRRLLLGLHWYPVCVQRLVTITTVPGNSYKGPGLIISDAGCMVNEYIETHTYMQTINSLENTDHAITPWGVHSRVLYCPALAYHTINYSSMFRIICRYITMHELEECYSAFIGSLRNTVLSKTCTKNYFKLLHHLVTPSLVHIPVPAPKAELEFYKFSVTSFVNDWLPNSNVLHIKKKILYNLHKYSQTLLRLCKCDKYQNICISSSQFAEYQSLVKGCLPHLTVLCTKKNSANKPLNVQVLTEGGQNWYIYPINQPLYRVAMCMSVAECIEQVGQKTSHYINSGFIHPTLPQILTSMFQRAMYTPRDTIAKFSLQWITPPPQLCNSSHGSIPFANFAPIKHLSVNNFKINIFNTNMVINTKILYNKLPTRSESILNIPRLTNNFVVKKYSVKEPSFTISVFYSDDVSLGTAININFSGDMLNFVFAMGNLKCFLPITNILPVSIANWNSTLDLHGLENQQIVRSGRSDVFWTTNFPSAVSTKKGFSVSWFKAATATISKIHGATLAAQIINESTPILSSSMAKINPIKNTIFSSLEHRNQAQIQTLHKRFLECLYESTSFRRLDVFAIKNLINLGGFDFSKRMISHTKTKHECAIMGYKKCNMIPKVLLANKKVRLDELGRNANFMTFITRLGAPETPIKRQIRRHALRRFGIQWKLKNGKIKRELTPLPHPTKNT</sequence>